<feature type="domain" description="Hydantoinase/oxoprolinase N-terminal" evidence="5">
    <location>
        <begin position="8"/>
        <end position="219"/>
    </location>
</feature>
<dbReference type="InterPro" id="IPR049517">
    <property type="entry name" value="ACX-like_C"/>
</dbReference>
<dbReference type="Pfam" id="PF05378">
    <property type="entry name" value="Hydant_A_N"/>
    <property type="match status" value="1"/>
</dbReference>
<evidence type="ECO:0000259" key="5">
    <source>
        <dbReference type="Pfam" id="PF05378"/>
    </source>
</evidence>
<feature type="compositionally biased region" description="Basic and acidic residues" evidence="2">
    <location>
        <begin position="1265"/>
        <end position="1274"/>
    </location>
</feature>
<evidence type="ECO:0000259" key="3">
    <source>
        <dbReference type="Pfam" id="PF01968"/>
    </source>
</evidence>
<feature type="domain" description="Acetophenone carboxylase-like C-terminal" evidence="6">
    <location>
        <begin position="547"/>
        <end position="718"/>
    </location>
</feature>
<evidence type="ECO:0000313" key="7">
    <source>
        <dbReference type="EMBL" id="KAK7541093.1"/>
    </source>
</evidence>
<dbReference type="RefSeq" id="XP_066658024.1">
    <property type="nucleotide sequence ID" value="XM_066799552.1"/>
</dbReference>
<dbReference type="InterPro" id="IPR008040">
    <property type="entry name" value="Hydant_A_N"/>
</dbReference>
<sequence>MAERGISITIDRGGTFCDVWATTADGREFVFKLLSEDPSAYKDAPTEGVRRVLELVTRSSLPKNEPIDGSLIESIRVGTTVATNALLERKGEKIALLTTDGFKDVCRIGDQTRPKLFELNIKKPGALYSKVVTIDERVTVEDYILNPSPVPIDIASDPALVKTTSGEIVRILKPLQDVQVREKLQALFDEGFRSVAVAFLHSYIFPEHERKVAEIARQIGFEFVSLSSDSSANIKILNRATSACADAYLSPHVKRYVDGFLSGFSKLPKRVDFMQSDGGLCTASKFTGLKAILSGPAGGVVAIAKTCYDPLEGSSVIGFDMGGTSTDVSRFAKKFEHVFDTNISGTTITAPMLDVRTVAAGGGSILSWRNGLFVVGPESAGANPGPACYRKGGPLTVTDANLFLGRLLPERFPSIFGPSGDQPLDAEIVKQKFQELTATINNSFDSEELMTPEEVAFGFLAMANETMSRPIRNITEARGFTISSHNLASFGGAGGQHACAIAQILDIPRIIIHRFSSILSAYGIGLADIVAETAAPSACRYSEDNLKDILVQFEELKAKTTNDLVSQDVRQELVEHECFLNMRYEGSDTSLSIRQPENDDFQTSFVETHRREFAFELARPIVVDSIRVRGVGKSRDQDTQSASLFQELEKLQRLPAPEVQSTQSVFIQNAWIDVPVFELPLLDKGAVLFGPALIVDNTQTILVDPAWKVTVLQSHILIDAPVKEKKESGDQKGVSPVELSTFASRFMSIAEQMGNTLQRTSISTSIKERLDFSCALFTPDGKLVANAPHIPVHLGSMQFAIQYQHQLWDGKLAPGDVLLTNHPDCGGTHLPDLTVVTPVFNDGQLIFYVASRGHHTDIGGIGITSMIPDSKFLWQEGLAIKSLKIVSGGVFSEDIVRKAFADVANMPGCSATRRINDNISDLKAQIAANQRGITLLQRMCGEFGTPSVQKYMYAIQDNAELAVRNLLKRVAASHEGKALQAIDFYDDGTPVALRVSIDGDSGSAVFDFTGTGPQTLGNMNSPISITHSAVIYSLRCMIDLDIPLNQGCLAPIDIRVPKGTILNPSSSVAVCGSTIASQRVTDVILRAFRAAAASQGCANSFGWGMGGKDPETGITTPGWNYGEALGGGSGAGPGWHGTSAVQVHSTNTKTTDPEVIEKRTPVLVRRYEVREGTGGRGAWNGGDGVVRDIEARVPLKFSILSERRVYSPYGMNGGRDGSVGKNFWIRSNEDGEPETISLGGKAVLNAQKGDRVVICTPGGGGWGAPERDAPDGDVRPLPTQ</sequence>
<feature type="domain" description="Hydantoinase A/oxoprolinase" evidence="3">
    <location>
        <begin position="239"/>
        <end position="532"/>
    </location>
</feature>
<protein>
    <submittedName>
        <fullName evidence="7">Oxoprolinase</fullName>
    </submittedName>
</protein>
<evidence type="ECO:0000313" key="8">
    <source>
        <dbReference type="Proteomes" id="UP001360953"/>
    </source>
</evidence>
<comment type="similarity">
    <text evidence="1">Belongs to the oxoprolinase family.</text>
</comment>
<evidence type="ECO:0000256" key="1">
    <source>
        <dbReference type="ARBA" id="ARBA00010403"/>
    </source>
</evidence>
<evidence type="ECO:0000256" key="2">
    <source>
        <dbReference type="SAM" id="MobiDB-lite"/>
    </source>
</evidence>
<dbReference type="InterPro" id="IPR002821">
    <property type="entry name" value="Hydantoinase_A"/>
</dbReference>
<dbReference type="Pfam" id="PF19278">
    <property type="entry name" value="Hydant_A_C"/>
    <property type="match status" value="1"/>
</dbReference>
<dbReference type="PANTHER" id="PTHR11365:SF2">
    <property type="entry name" value="5-OXOPROLINASE"/>
    <property type="match status" value="1"/>
</dbReference>
<reference evidence="7 8" key="1">
    <citation type="submission" date="2024-04" db="EMBL/GenBank/DDBJ databases">
        <title>Phyllosticta paracitricarpa is synonymous to the EU quarantine fungus P. citricarpa based on phylogenomic analyses.</title>
        <authorList>
            <consortium name="Lawrence Berkeley National Laboratory"/>
            <person name="Van ingen-buijs V.A."/>
            <person name="Van westerhoven A.C."/>
            <person name="Haridas S."/>
            <person name="Skiadas P."/>
            <person name="Martin F."/>
            <person name="Groenewald J.Z."/>
            <person name="Crous P.W."/>
            <person name="Seidl M.F."/>
        </authorList>
    </citation>
    <scope>NUCLEOTIDE SEQUENCE [LARGE SCALE GENOMIC DNA]</scope>
    <source>
        <strain evidence="7 8">CPC 17464</strain>
    </source>
</reference>
<proteinExistence type="inferred from homology"/>
<accession>A0ABR1M0Y2</accession>
<dbReference type="Pfam" id="PF01968">
    <property type="entry name" value="Hydantoinase_A"/>
    <property type="match status" value="1"/>
</dbReference>
<keyword evidence="8" id="KW-1185">Reference proteome</keyword>
<dbReference type="GeneID" id="92032458"/>
<evidence type="ECO:0000259" key="6">
    <source>
        <dbReference type="Pfam" id="PF19278"/>
    </source>
</evidence>
<evidence type="ECO:0000259" key="4">
    <source>
        <dbReference type="Pfam" id="PF02538"/>
    </source>
</evidence>
<organism evidence="7 8">
    <name type="scientific">Phyllosticta citribraziliensis</name>
    <dbReference type="NCBI Taxonomy" id="989973"/>
    <lineage>
        <taxon>Eukaryota</taxon>
        <taxon>Fungi</taxon>
        <taxon>Dikarya</taxon>
        <taxon>Ascomycota</taxon>
        <taxon>Pezizomycotina</taxon>
        <taxon>Dothideomycetes</taxon>
        <taxon>Dothideomycetes incertae sedis</taxon>
        <taxon>Botryosphaeriales</taxon>
        <taxon>Phyllostictaceae</taxon>
        <taxon>Phyllosticta</taxon>
    </lineage>
</organism>
<feature type="domain" description="Hydantoinase B/oxoprolinase" evidence="4">
    <location>
        <begin position="736"/>
        <end position="1265"/>
    </location>
</feature>
<feature type="region of interest" description="Disordered" evidence="2">
    <location>
        <begin position="1258"/>
        <end position="1280"/>
    </location>
</feature>
<name>A0ABR1M0Y2_9PEZI</name>
<comment type="caution">
    <text evidence="7">The sequence shown here is derived from an EMBL/GenBank/DDBJ whole genome shotgun (WGS) entry which is preliminary data.</text>
</comment>
<dbReference type="PANTHER" id="PTHR11365">
    <property type="entry name" value="5-OXOPROLINASE RELATED"/>
    <property type="match status" value="1"/>
</dbReference>
<dbReference type="EMBL" id="JBBPEH010000003">
    <property type="protein sequence ID" value="KAK7541093.1"/>
    <property type="molecule type" value="Genomic_DNA"/>
</dbReference>
<dbReference type="InterPro" id="IPR003692">
    <property type="entry name" value="Hydantoinase_B"/>
</dbReference>
<gene>
    <name evidence="7" type="ORF">J3D65DRAFT_617463</name>
</gene>
<dbReference type="InterPro" id="IPR045079">
    <property type="entry name" value="Oxoprolinase-like"/>
</dbReference>
<dbReference type="Proteomes" id="UP001360953">
    <property type="component" value="Unassembled WGS sequence"/>
</dbReference>
<dbReference type="Pfam" id="PF02538">
    <property type="entry name" value="Hydantoinase_B"/>
    <property type="match status" value="1"/>
</dbReference>